<sequence>MITAASNSRIKRLVQLNQKSKLRRTEDVFLAEGVKMFLEAPREQLQEVYVSESFLEKCSCREHLEEVGYEVVSDSVFSKISDTCTPQGVLCVLKQFHYNIEEMLRDKAPLFLLLENIQDPGNLGTMLRTGEGAGVSGIIMSRDTVDLYNPKVIRSTMGSIYRVPFYYADDFAAAVHQVQQAGVSVYAAHLRGKNSYACQDYTKGTAFLIGNEGNGLREETAELADCYIRIPMEGKVESLNAAVASSILMYEAHRQRATLEK</sequence>
<dbReference type="InterPro" id="IPR029026">
    <property type="entry name" value="tRNA_m1G_MTases_N"/>
</dbReference>
<dbReference type="InterPro" id="IPR013123">
    <property type="entry name" value="SpoU_subst-bd"/>
</dbReference>
<dbReference type="InterPro" id="IPR053888">
    <property type="entry name" value="MRM3-like_sub_bind"/>
</dbReference>
<name>A0AAE3DLB6_9FIRM</name>
<dbReference type="PANTHER" id="PTHR43191">
    <property type="entry name" value="RRNA METHYLTRANSFERASE 3"/>
    <property type="match status" value="1"/>
</dbReference>
<comment type="similarity">
    <text evidence="1">Belongs to the class IV-like SAM-binding methyltransferase superfamily. RNA methyltransferase TrmH family.</text>
</comment>
<dbReference type="CDD" id="cd18095">
    <property type="entry name" value="SpoU-like_rRNA-MTase"/>
    <property type="match status" value="1"/>
</dbReference>
<dbReference type="InterPro" id="IPR029028">
    <property type="entry name" value="Alpha/beta_knot_MTases"/>
</dbReference>
<dbReference type="Pfam" id="PF00588">
    <property type="entry name" value="SpoU_methylase"/>
    <property type="match status" value="1"/>
</dbReference>
<evidence type="ECO:0000256" key="1">
    <source>
        <dbReference type="ARBA" id="ARBA00007228"/>
    </source>
</evidence>
<dbReference type="GO" id="GO:0003723">
    <property type="term" value="F:RNA binding"/>
    <property type="evidence" value="ECO:0007669"/>
    <property type="project" value="InterPro"/>
</dbReference>
<dbReference type="SUPFAM" id="SSF55315">
    <property type="entry name" value="L30e-like"/>
    <property type="match status" value="1"/>
</dbReference>
<dbReference type="InterPro" id="IPR051259">
    <property type="entry name" value="rRNA_Methyltransferase"/>
</dbReference>
<dbReference type="SMART" id="SM00967">
    <property type="entry name" value="SpoU_sub_bind"/>
    <property type="match status" value="1"/>
</dbReference>
<dbReference type="GO" id="GO:0032259">
    <property type="term" value="P:methylation"/>
    <property type="evidence" value="ECO:0007669"/>
    <property type="project" value="UniProtKB-KW"/>
</dbReference>
<keyword evidence="3" id="KW-0808">Transferase</keyword>
<accession>A0AAE3DLB6</accession>
<protein>
    <submittedName>
        <fullName evidence="5">RNA methyltransferase</fullName>
    </submittedName>
</protein>
<evidence type="ECO:0000256" key="2">
    <source>
        <dbReference type="ARBA" id="ARBA00022603"/>
    </source>
</evidence>
<dbReference type="Pfam" id="PF22435">
    <property type="entry name" value="MRM3-like_sub_bind"/>
    <property type="match status" value="1"/>
</dbReference>
<comment type="caution">
    <text evidence="5">The sequence shown here is derived from an EMBL/GenBank/DDBJ whole genome shotgun (WGS) entry which is preliminary data.</text>
</comment>
<feature type="domain" description="RNA 2-O ribose methyltransferase substrate binding" evidence="4">
    <location>
        <begin position="30"/>
        <end position="99"/>
    </location>
</feature>
<dbReference type="Proteomes" id="UP001199355">
    <property type="component" value="Unassembled WGS sequence"/>
</dbReference>
<proteinExistence type="inferred from homology"/>
<dbReference type="EMBL" id="JAJEQF010000028">
    <property type="protein sequence ID" value="MCC2168120.1"/>
    <property type="molecule type" value="Genomic_DNA"/>
</dbReference>
<dbReference type="InterPro" id="IPR001537">
    <property type="entry name" value="SpoU_MeTrfase"/>
</dbReference>
<keyword evidence="6" id="KW-1185">Reference proteome</keyword>
<dbReference type="GO" id="GO:0005737">
    <property type="term" value="C:cytoplasm"/>
    <property type="evidence" value="ECO:0007669"/>
    <property type="project" value="UniProtKB-ARBA"/>
</dbReference>
<dbReference type="GO" id="GO:0008173">
    <property type="term" value="F:RNA methyltransferase activity"/>
    <property type="evidence" value="ECO:0007669"/>
    <property type="project" value="InterPro"/>
</dbReference>
<gene>
    <name evidence="5" type="ORF">LKD45_10545</name>
</gene>
<dbReference type="RefSeq" id="WP_308728507.1">
    <property type="nucleotide sequence ID" value="NZ_JAJEQF010000028.1"/>
</dbReference>
<dbReference type="PANTHER" id="PTHR43191:SF2">
    <property type="entry name" value="RRNA METHYLTRANSFERASE 3, MITOCHONDRIAL"/>
    <property type="match status" value="1"/>
</dbReference>
<dbReference type="Gene3D" id="3.30.1330.30">
    <property type="match status" value="1"/>
</dbReference>
<evidence type="ECO:0000256" key="3">
    <source>
        <dbReference type="ARBA" id="ARBA00022679"/>
    </source>
</evidence>
<dbReference type="AlphaFoldDB" id="A0AAE3DLB6"/>
<evidence type="ECO:0000313" key="6">
    <source>
        <dbReference type="Proteomes" id="UP001199355"/>
    </source>
</evidence>
<evidence type="ECO:0000259" key="4">
    <source>
        <dbReference type="SMART" id="SM00967"/>
    </source>
</evidence>
<dbReference type="GO" id="GO:0006396">
    <property type="term" value="P:RNA processing"/>
    <property type="evidence" value="ECO:0007669"/>
    <property type="project" value="InterPro"/>
</dbReference>
<reference evidence="5 6" key="1">
    <citation type="submission" date="2021-10" db="EMBL/GenBank/DDBJ databases">
        <title>Anaerobic single-cell dispensing facilitates the cultivation of human gut bacteria.</title>
        <authorList>
            <person name="Afrizal A."/>
        </authorList>
    </citation>
    <scope>NUCLEOTIDE SEQUENCE [LARGE SCALE GENOMIC DNA]</scope>
    <source>
        <strain evidence="5 6">CLA-AA-H244</strain>
    </source>
</reference>
<dbReference type="InterPro" id="IPR029064">
    <property type="entry name" value="Ribosomal_eL30-like_sf"/>
</dbReference>
<evidence type="ECO:0000313" key="5">
    <source>
        <dbReference type="EMBL" id="MCC2168120.1"/>
    </source>
</evidence>
<organism evidence="5 6">
    <name type="scientific">Gallintestinimicrobium propionicum</name>
    <dbReference type="NCBI Taxonomy" id="2981770"/>
    <lineage>
        <taxon>Bacteria</taxon>
        <taxon>Bacillati</taxon>
        <taxon>Bacillota</taxon>
        <taxon>Clostridia</taxon>
        <taxon>Lachnospirales</taxon>
        <taxon>Lachnospiraceae</taxon>
        <taxon>Gallintestinimicrobium</taxon>
    </lineage>
</organism>
<dbReference type="Gene3D" id="3.40.1280.10">
    <property type="match status" value="1"/>
</dbReference>
<dbReference type="SUPFAM" id="SSF75217">
    <property type="entry name" value="alpha/beta knot"/>
    <property type="match status" value="1"/>
</dbReference>
<keyword evidence="2 5" id="KW-0489">Methyltransferase</keyword>